<dbReference type="EMBL" id="MN740127">
    <property type="protein sequence ID" value="QHT88943.1"/>
    <property type="molecule type" value="Genomic_DNA"/>
</dbReference>
<dbReference type="SUPFAM" id="SSF54060">
    <property type="entry name" value="His-Me finger endonucleases"/>
    <property type="match status" value="1"/>
</dbReference>
<name>A0A6C0IA87_9ZZZZ</name>
<evidence type="ECO:0000313" key="2">
    <source>
        <dbReference type="EMBL" id="QHT88943.1"/>
    </source>
</evidence>
<protein>
    <recommendedName>
        <fullName evidence="1">HNH nuclease domain-containing protein</fullName>
    </recommendedName>
</protein>
<accession>A0A6C0IA87</accession>
<dbReference type="Gene3D" id="3.90.75.20">
    <property type="match status" value="1"/>
</dbReference>
<dbReference type="AlphaFoldDB" id="A0A6C0IA87"/>
<proteinExistence type="predicted"/>
<organism evidence="2">
    <name type="scientific">viral metagenome</name>
    <dbReference type="NCBI Taxonomy" id="1070528"/>
    <lineage>
        <taxon>unclassified sequences</taxon>
        <taxon>metagenomes</taxon>
        <taxon>organismal metagenomes</taxon>
    </lineage>
</organism>
<sequence>MNQLEPCINLNQRLRNKPSFCVNCDYCFLSYGKYEFILDSEDYIEIRDDLNKTFKLDVNHLYPYYKENNKEINILEHLYHFNYIDNIYSFKNNNKFDLRRENVVCYPKIYDEIVNKYNIIEYIQGHYSTLGQQAYKIKNCLWKIKENEREFLLMYCEQNTLCKLCPESYAKILDFENKNNCNKKMTWYKASNGYIQTHTAYTSEEQKCYYIHQIITGCYGNGKGIKNVSVDHIDRNPLNNTFDNLRIATQNEQQTNSKGILQGTLRERSSKKDLPLGISYEMFKKYVYYNREFYDKAKTKEREFFRVEHPKLDKPWATTKSEKVSILDKLAQANKIVDDLENGIYPEKSEPTLPKYVSLVVTREKPHLVFEKRIVDGTRLNIKMVLPEDYNLQDQIAILNEKIKAKYEGESIL</sequence>
<reference evidence="2" key="1">
    <citation type="journal article" date="2020" name="Nature">
        <title>Giant virus diversity and host interactions through global metagenomics.</title>
        <authorList>
            <person name="Schulz F."/>
            <person name="Roux S."/>
            <person name="Paez-Espino D."/>
            <person name="Jungbluth S."/>
            <person name="Walsh D.A."/>
            <person name="Denef V.J."/>
            <person name="McMahon K.D."/>
            <person name="Konstantinidis K.T."/>
            <person name="Eloe-Fadrosh E.A."/>
            <person name="Kyrpides N.C."/>
            <person name="Woyke T."/>
        </authorList>
    </citation>
    <scope>NUCLEOTIDE SEQUENCE</scope>
    <source>
        <strain evidence="2">GVMAG-M-3300023184-51</strain>
    </source>
</reference>
<feature type="domain" description="HNH nuclease" evidence="1">
    <location>
        <begin position="221"/>
        <end position="253"/>
    </location>
</feature>
<dbReference type="InterPro" id="IPR044925">
    <property type="entry name" value="His-Me_finger_sf"/>
</dbReference>
<dbReference type="InterPro" id="IPR003615">
    <property type="entry name" value="HNH_nuc"/>
</dbReference>
<evidence type="ECO:0000259" key="1">
    <source>
        <dbReference type="Pfam" id="PF13392"/>
    </source>
</evidence>
<dbReference type="Pfam" id="PF13392">
    <property type="entry name" value="HNH_3"/>
    <property type="match status" value="1"/>
</dbReference>